<accession>A0A7X4K5W0</accession>
<gene>
    <name evidence="1" type="ORF">GR702_00700</name>
</gene>
<name>A0A7X4K5W0_9SPHN</name>
<dbReference type="EMBL" id="WVTD01000001">
    <property type="protein sequence ID" value="MYL96292.1"/>
    <property type="molecule type" value="Genomic_DNA"/>
</dbReference>
<proteinExistence type="predicted"/>
<keyword evidence="2" id="KW-1185">Reference proteome</keyword>
<dbReference type="Proteomes" id="UP000465810">
    <property type="component" value="Unassembled WGS sequence"/>
</dbReference>
<comment type="caution">
    <text evidence="1">The sequence shown here is derived from an EMBL/GenBank/DDBJ whole genome shotgun (WGS) entry which is preliminary data.</text>
</comment>
<dbReference type="SUPFAM" id="SSF53756">
    <property type="entry name" value="UDP-Glycosyltransferase/glycogen phosphorylase"/>
    <property type="match status" value="1"/>
</dbReference>
<evidence type="ECO:0000313" key="1">
    <source>
        <dbReference type="EMBL" id="MYL96292.1"/>
    </source>
</evidence>
<keyword evidence="1" id="KW-0808">Transferase</keyword>
<organism evidence="1 2">
    <name type="scientific">Novosphingobium silvae</name>
    <dbReference type="NCBI Taxonomy" id="2692619"/>
    <lineage>
        <taxon>Bacteria</taxon>
        <taxon>Pseudomonadati</taxon>
        <taxon>Pseudomonadota</taxon>
        <taxon>Alphaproteobacteria</taxon>
        <taxon>Sphingomonadales</taxon>
        <taxon>Sphingomonadaceae</taxon>
        <taxon>Novosphingobium</taxon>
    </lineage>
</organism>
<sequence>MPASSASASSARPARLHVVAIGGVHQFAHILPVAFELERRHPGQVTVFVCTGEEASAARARALESGGPVPQIVAMDLPRAMRMLPGNLHKTVRLATWAKRLCDADAILCAERTSTVLRRLRGDCPPILHIPHGAGDRAVGFEKRFTLFDHVMVAGEKDRERLLASGFVQPADCTVTGPIKLSTVLPAAAKRAPLFDNARPTILYNPHFCRTLSSMEAFGRRLVEAVARDGRYNLVVAPHVRLARHLSARQRRQWQALAVPGQVVVDLGSARCNDMTYTLGADLYLGDVSSQVYEFLVRPRPCLFVDARGVDWRDSDDYAMWHFGDVIGADADPVAAIDRAFASHHAYLAWQRERMAYSIAGIGWTADGSPTLGGRNPVGAAAGIVERYAGLPVGLAAGQWTAAA</sequence>
<evidence type="ECO:0000313" key="2">
    <source>
        <dbReference type="Proteomes" id="UP000465810"/>
    </source>
</evidence>
<reference evidence="1 2" key="1">
    <citation type="submission" date="2019-12" db="EMBL/GenBank/DDBJ databases">
        <authorList>
            <person name="Feng G."/>
            <person name="Zhu H."/>
        </authorList>
    </citation>
    <scope>NUCLEOTIDE SEQUENCE [LARGE SCALE GENOMIC DNA]</scope>
    <source>
        <strain evidence="1 2">FGD1</strain>
    </source>
</reference>
<protein>
    <submittedName>
        <fullName evidence="1">Glycosyl transferase</fullName>
    </submittedName>
</protein>
<dbReference type="RefSeq" id="WP_160984031.1">
    <property type="nucleotide sequence ID" value="NZ_WVTD01000001.1"/>
</dbReference>
<dbReference type="AlphaFoldDB" id="A0A7X4K5W0"/>
<dbReference type="InterPro" id="IPR043148">
    <property type="entry name" value="TagF_C"/>
</dbReference>
<dbReference type="GO" id="GO:0016740">
    <property type="term" value="F:transferase activity"/>
    <property type="evidence" value="ECO:0007669"/>
    <property type="project" value="UniProtKB-KW"/>
</dbReference>
<dbReference type="Gene3D" id="3.40.50.12580">
    <property type="match status" value="1"/>
</dbReference>